<feature type="region of interest" description="Disordered" evidence="1">
    <location>
        <begin position="85"/>
        <end position="132"/>
    </location>
</feature>
<evidence type="ECO:0000313" key="2">
    <source>
        <dbReference type="EMBL" id="GJT85078.1"/>
    </source>
</evidence>
<evidence type="ECO:0000313" key="3">
    <source>
        <dbReference type="Proteomes" id="UP001151760"/>
    </source>
</evidence>
<keyword evidence="3" id="KW-1185">Reference proteome</keyword>
<dbReference type="Proteomes" id="UP001151760">
    <property type="component" value="Unassembled WGS sequence"/>
</dbReference>
<protein>
    <submittedName>
        <fullName evidence="2">Uncharacterized protein</fullName>
    </submittedName>
</protein>
<name>A0ABQ5HBE2_9ASTR</name>
<reference evidence="2" key="2">
    <citation type="submission" date="2022-01" db="EMBL/GenBank/DDBJ databases">
        <authorList>
            <person name="Yamashiro T."/>
            <person name="Shiraishi A."/>
            <person name="Satake H."/>
            <person name="Nakayama K."/>
        </authorList>
    </citation>
    <scope>NUCLEOTIDE SEQUENCE</scope>
</reference>
<feature type="compositionally biased region" description="Acidic residues" evidence="1">
    <location>
        <begin position="85"/>
        <end position="96"/>
    </location>
</feature>
<comment type="caution">
    <text evidence="2">The sequence shown here is derived from an EMBL/GenBank/DDBJ whole genome shotgun (WGS) entry which is preliminary data.</text>
</comment>
<organism evidence="2 3">
    <name type="scientific">Tanacetum coccineum</name>
    <dbReference type="NCBI Taxonomy" id="301880"/>
    <lineage>
        <taxon>Eukaryota</taxon>
        <taxon>Viridiplantae</taxon>
        <taxon>Streptophyta</taxon>
        <taxon>Embryophyta</taxon>
        <taxon>Tracheophyta</taxon>
        <taxon>Spermatophyta</taxon>
        <taxon>Magnoliopsida</taxon>
        <taxon>eudicotyledons</taxon>
        <taxon>Gunneridae</taxon>
        <taxon>Pentapetalae</taxon>
        <taxon>asterids</taxon>
        <taxon>campanulids</taxon>
        <taxon>Asterales</taxon>
        <taxon>Asteraceae</taxon>
        <taxon>Asteroideae</taxon>
        <taxon>Anthemideae</taxon>
        <taxon>Anthemidinae</taxon>
        <taxon>Tanacetum</taxon>
    </lineage>
</organism>
<accession>A0ABQ5HBE2</accession>
<evidence type="ECO:0000256" key="1">
    <source>
        <dbReference type="SAM" id="MobiDB-lite"/>
    </source>
</evidence>
<proteinExistence type="predicted"/>
<feature type="compositionally biased region" description="Basic and acidic residues" evidence="1">
    <location>
        <begin position="97"/>
        <end position="106"/>
    </location>
</feature>
<reference evidence="2" key="1">
    <citation type="journal article" date="2022" name="Int. J. Mol. Sci.">
        <title>Draft Genome of Tanacetum Coccineum: Genomic Comparison of Closely Related Tanacetum-Family Plants.</title>
        <authorList>
            <person name="Yamashiro T."/>
            <person name="Shiraishi A."/>
            <person name="Nakayama K."/>
            <person name="Satake H."/>
        </authorList>
    </citation>
    <scope>NUCLEOTIDE SEQUENCE</scope>
</reference>
<sequence length="132" mass="14485">MTSKWNKAIGNIMKKQRSGYKCDDVVLLDVITAAIGKELASPEQMASELAIPEQTATGKESSNPFMAGSLPKTIHLCDLLQSDEDSFELQSDEDSEDQSKQGKIDDAEVEVTFIDETSNDARNKNNKISNSN</sequence>
<dbReference type="EMBL" id="BQNB010019416">
    <property type="protein sequence ID" value="GJT85078.1"/>
    <property type="molecule type" value="Genomic_DNA"/>
</dbReference>
<gene>
    <name evidence="2" type="ORF">Tco_1066795</name>
</gene>